<dbReference type="InterPro" id="IPR049163">
    <property type="entry name" value="Pif1-like_2B_dom"/>
</dbReference>
<dbReference type="Gene3D" id="3.40.50.300">
    <property type="entry name" value="P-loop containing nucleotide triphosphate hydrolases"/>
    <property type="match status" value="1"/>
</dbReference>
<dbReference type="SMART" id="SM00382">
    <property type="entry name" value="AAA"/>
    <property type="match status" value="1"/>
</dbReference>
<dbReference type="Proteomes" id="UP000398389">
    <property type="component" value="Unassembled WGS sequence"/>
</dbReference>
<dbReference type="PANTHER" id="PTHR47642">
    <property type="entry name" value="ATP-DEPENDENT DNA HELICASE"/>
    <property type="match status" value="1"/>
</dbReference>
<protein>
    <recommendedName>
        <fullName evidence="15">ATP-dependent DNA helicase PIF1</fullName>
        <ecNumber evidence="15">5.6.2.3</ecNumber>
    </recommendedName>
    <alternativeName>
        <fullName evidence="15">DNA 5'-3' helicase PIF1</fullName>
    </alternativeName>
    <alternativeName>
        <fullName evidence="15">DNA repair and recombination helicase PIF1</fullName>
    </alternativeName>
</protein>
<reference evidence="17 18" key="1">
    <citation type="submission" date="2019-09" db="EMBL/GenBank/DDBJ databases">
        <authorList>
            <person name="Brejova B."/>
        </authorList>
    </citation>
    <scope>NUCLEOTIDE SEQUENCE [LARGE SCALE GENOMIC DNA]</scope>
</reference>
<dbReference type="CDD" id="cd18037">
    <property type="entry name" value="DEXSc_Pif1_like"/>
    <property type="match status" value="1"/>
</dbReference>
<dbReference type="EC" id="5.6.2.3" evidence="15"/>
<keyword evidence="3 15" id="KW-0547">Nucleotide-binding</keyword>
<dbReference type="HAMAP" id="MF_03176">
    <property type="entry name" value="PIF1"/>
    <property type="match status" value="1"/>
</dbReference>
<keyword evidence="4 15" id="KW-0227">DNA damage</keyword>
<keyword evidence="9 15" id="KW-0496">Mitochondrion</keyword>
<evidence type="ECO:0000256" key="5">
    <source>
        <dbReference type="ARBA" id="ARBA00022801"/>
    </source>
</evidence>
<feature type="domain" description="AAA+ ATPase" evidence="16">
    <location>
        <begin position="158"/>
        <end position="287"/>
    </location>
</feature>
<dbReference type="Pfam" id="PF21530">
    <property type="entry name" value="Pif1_2B_dom"/>
    <property type="match status" value="1"/>
</dbReference>
<dbReference type="GO" id="GO:0006281">
    <property type="term" value="P:DNA repair"/>
    <property type="evidence" value="ECO:0007669"/>
    <property type="project" value="UniProtKB-UniRule"/>
</dbReference>
<dbReference type="GO" id="GO:0003697">
    <property type="term" value="F:single-stranded DNA binding"/>
    <property type="evidence" value="ECO:0007669"/>
    <property type="project" value="UniProtKB-ARBA"/>
</dbReference>
<evidence type="ECO:0000256" key="14">
    <source>
        <dbReference type="ARBA" id="ARBA00048954"/>
    </source>
</evidence>
<evidence type="ECO:0000256" key="6">
    <source>
        <dbReference type="ARBA" id="ARBA00022806"/>
    </source>
</evidence>
<evidence type="ECO:0000256" key="1">
    <source>
        <dbReference type="ARBA" id="ARBA00001946"/>
    </source>
</evidence>
<proteinExistence type="inferred from homology"/>
<dbReference type="InterPro" id="IPR003593">
    <property type="entry name" value="AAA+_ATPase"/>
</dbReference>
<dbReference type="InterPro" id="IPR010285">
    <property type="entry name" value="DNA_helicase_pif1-like_DEAD"/>
</dbReference>
<evidence type="ECO:0000256" key="2">
    <source>
        <dbReference type="ARBA" id="ARBA00004604"/>
    </source>
</evidence>
<keyword evidence="11 15" id="KW-0234">DNA repair</keyword>
<dbReference type="InterPro" id="IPR051055">
    <property type="entry name" value="PIF1_helicase"/>
</dbReference>
<evidence type="ECO:0000256" key="3">
    <source>
        <dbReference type="ARBA" id="ARBA00022741"/>
    </source>
</evidence>
<comment type="cofactor">
    <cofactor evidence="1 15">
        <name>Mg(2+)</name>
        <dbReference type="ChEBI" id="CHEBI:18420"/>
    </cofactor>
</comment>
<dbReference type="GO" id="GO:0005730">
    <property type="term" value="C:nucleolus"/>
    <property type="evidence" value="ECO:0007669"/>
    <property type="project" value="UniProtKB-SubCell"/>
</dbReference>
<comment type="similarity">
    <text evidence="15">Belongs to the helicase family. PIF1 subfamily.</text>
</comment>
<dbReference type="Pfam" id="PF05970">
    <property type="entry name" value="PIF1"/>
    <property type="match status" value="1"/>
</dbReference>
<evidence type="ECO:0000256" key="13">
    <source>
        <dbReference type="ARBA" id="ARBA00023242"/>
    </source>
</evidence>
<sequence>MKSECQLKSRQNLYENQAEPNLKFLNTGVSSSIPWSESPQYHVKYTAYDLKKISDEYKLNTDLKSEAINGPTFLGDRTSTKNFTKDLVGNNKVPHKTSVWQSRLTGFVSPLTESPVQHERSYSTVARNTSQAKQEKQISSLLTLSDEQKRVLHFIVHEERNVFFTGAAGTGKSILLKRIINELRRKNKSEGAIAVTASTGLAACNIGGITLHSFCGIGLGREPVKNLLKKIRMNRGALKRWKNVKILIIDEISMIDGVLFDKLEELARLIKRNSRPFGGIQVIVTGDFFQLPPVFKTERDYLQKQVIDESEIQGCLAFHSKTWNTVVDTTVELKKIFRQQDDHFSQMLNSIREGHVTNEISLKFRALSRPLLAPHDITPTELFPLRRDVDRSNGAMMRRLPGKTRIFNAVDTYNNEYAREYQILNNLICPEVLSLKVGAQVMLIKNIDETLVNGSLGKLLGFMNEFTFKLVEKLPEGLANSVITGKMTAQEGLETYLDEVKSNEYTDPNLDQTNILQGLSQLIDDDPYDIPVNYEEIDRDNNYAINWTRKKELIEKLNDNTEKKGMEWPFVRFIMSDGTTRDILVQAETWDIENIDGKVEASRSQVPLMLAWALSIHKSQGQTLNWVKVDLSKIFECGQAYVALSRAVKMEGLQVIGFHDSKVRVHQDVVKFYKALPSPLEISLLETAHAKKNRSKKRKLEA</sequence>
<dbReference type="SUPFAM" id="SSF52540">
    <property type="entry name" value="P-loop containing nucleoside triphosphate hydrolases"/>
    <property type="match status" value="2"/>
</dbReference>
<dbReference type="GO" id="GO:0043139">
    <property type="term" value="F:5'-3' DNA helicase activity"/>
    <property type="evidence" value="ECO:0007669"/>
    <property type="project" value="UniProtKB-UniRule"/>
</dbReference>
<comment type="function">
    <text evidence="15">DNA-dependent ATPase and 5'-3' DNA helicase required for the maintenance of both mitochondrial and nuclear genome stability.</text>
</comment>
<dbReference type="GO" id="GO:0005524">
    <property type="term" value="F:ATP binding"/>
    <property type="evidence" value="ECO:0007669"/>
    <property type="project" value="UniProtKB-UniRule"/>
</dbReference>
<dbReference type="AlphaFoldDB" id="A0A5E8BI10"/>
<accession>A0A5E8BI10</accession>
<evidence type="ECO:0000259" key="16">
    <source>
        <dbReference type="SMART" id="SM00382"/>
    </source>
</evidence>
<dbReference type="FunFam" id="3.40.50.300:FF:001226">
    <property type="entry name" value="ATP-dependent DNA helicase PIF1"/>
    <property type="match status" value="1"/>
</dbReference>
<evidence type="ECO:0000256" key="10">
    <source>
        <dbReference type="ARBA" id="ARBA00023172"/>
    </source>
</evidence>
<keyword evidence="8 15" id="KW-0238">DNA-binding</keyword>
<keyword evidence="18" id="KW-1185">Reference proteome</keyword>
<evidence type="ECO:0000256" key="7">
    <source>
        <dbReference type="ARBA" id="ARBA00022840"/>
    </source>
</evidence>
<keyword evidence="10 15" id="KW-0233">DNA recombination</keyword>
<name>A0A5E8BI10_9ASCO</name>
<keyword evidence="7 15" id="KW-0067">ATP-binding</keyword>
<dbReference type="GO" id="GO:0016887">
    <property type="term" value="F:ATP hydrolysis activity"/>
    <property type="evidence" value="ECO:0007669"/>
    <property type="project" value="RHEA"/>
</dbReference>
<gene>
    <name evidence="15" type="primary">PIF1</name>
    <name evidence="17" type="ORF">SAPINGB_P001744</name>
</gene>
<dbReference type="EMBL" id="CABVLU010000002">
    <property type="protein sequence ID" value="VVT48369.1"/>
    <property type="molecule type" value="Genomic_DNA"/>
</dbReference>
<comment type="subcellular location">
    <subcellularLocation>
        <location evidence="2">Nucleus</location>
        <location evidence="2">Nucleolus</location>
    </subcellularLocation>
    <subcellularLocation>
        <location evidence="15">Nucleus</location>
    </subcellularLocation>
    <subcellularLocation>
        <location evidence="15">Mitochondrion</location>
    </subcellularLocation>
</comment>
<organism evidence="17 18">
    <name type="scientific">Magnusiomyces paraingens</name>
    <dbReference type="NCBI Taxonomy" id="2606893"/>
    <lineage>
        <taxon>Eukaryota</taxon>
        <taxon>Fungi</taxon>
        <taxon>Dikarya</taxon>
        <taxon>Ascomycota</taxon>
        <taxon>Saccharomycotina</taxon>
        <taxon>Dipodascomycetes</taxon>
        <taxon>Dipodascales</taxon>
        <taxon>Dipodascaceae</taxon>
        <taxon>Magnusiomyces</taxon>
    </lineage>
</organism>
<evidence type="ECO:0000256" key="4">
    <source>
        <dbReference type="ARBA" id="ARBA00022763"/>
    </source>
</evidence>
<feature type="binding site" evidence="15">
    <location>
        <begin position="166"/>
        <end position="173"/>
    </location>
    <ligand>
        <name>ATP</name>
        <dbReference type="ChEBI" id="CHEBI:30616"/>
    </ligand>
</feature>
<evidence type="ECO:0000313" key="17">
    <source>
        <dbReference type="EMBL" id="VVT48369.1"/>
    </source>
</evidence>
<evidence type="ECO:0000313" key="18">
    <source>
        <dbReference type="Proteomes" id="UP000398389"/>
    </source>
</evidence>
<evidence type="ECO:0000256" key="9">
    <source>
        <dbReference type="ARBA" id="ARBA00023128"/>
    </source>
</evidence>
<dbReference type="PANTHER" id="PTHR47642:SF5">
    <property type="entry name" value="ATP-DEPENDENT DNA HELICASE"/>
    <property type="match status" value="1"/>
</dbReference>
<dbReference type="InterPro" id="IPR048293">
    <property type="entry name" value="PIF1_RRM3_pfh1"/>
</dbReference>
<evidence type="ECO:0000256" key="12">
    <source>
        <dbReference type="ARBA" id="ARBA00023235"/>
    </source>
</evidence>
<evidence type="ECO:0000256" key="8">
    <source>
        <dbReference type="ARBA" id="ARBA00023125"/>
    </source>
</evidence>
<evidence type="ECO:0000256" key="15">
    <source>
        <dbReference type="HAMAP-Rule" id="MF_03176"/>
    </source>
</evidence>
<comment type="catalytic activity">
    <reaction evidence="14 15">
        <text>ATP + H2O = ADP + phosphate + H(+)</text>
        <dbReference type="Rhea" id="RHEA:13065"/>
        <dbReference type="ChEBI" id="CHEBI:15377"/>
        <dbReference type="ChEBI" id="CHEBI:15378"/>
        <dbReference type="ChEBI" id="CHEBI:30616"/>
        <dbReference type="ChEBI" id="CHEBI:43474"/>
        <dbReference type="ChEBI" id="CHEBI:456216"/>
        <dbReference type="EC" id="5.6.2.3"/>
    </reaction>
</comment>
<dbReference type="GO" id="GO:0000723">
    <property type="term" value="P:telomere maintenance"/>
    <property type="evidence" value="ECO:0007669"/>
    <property type="project" value="InterPro"/>
</dbReference>
<dbReference type="GO" id="GO:0006310">
    <property type="term" value="P:DNA recombination"/>
    <property type="evidence" value="ECO:0007669"/>
    <property type="project" value="UniProtKB-UniRule"/>
</dbReference>
<dbReference type="GO" id="GO:0005739">
    <property type="term" value="C:mitochondrion"/>
    <property type="evidence" value="ECO:0007669"/>
    <property type="project" value="UniProtKB-SubCell"/>
</dbReference>
<evidence type="ECO:0000256" key="11">
    <source>
        <dbReference type="ARBA" id="ARBA00023204"/>
    </source>
</evidence>
<keyword evidence="13 15" id="KW-0539">Nucleus</keyword>
<dbReference type="InterPro" id="IPR027417">
    <property type="entry name" value="P-loop_NTPase"/>
</dbReference>
<dbReference type="CDD" id="cd18809">
    <property type="entry name" value="SF1_C_RecD"/>
    <property type="match status" value="1"/>
</dbReference>
<keyword evidence="5 15" id="KW-0378">Hydrolase</keyword>
<comment type="subunit">
    <text evidence="15">Monomer.</text>
</comment>
<keyword evidence="12 15" id="KW-0413">Isomerase</keyword>
<keyword evidence="6 15" id="KW-0347">Helicase</keyword>
<dbReference type="OrthoDB" id="432234at2759"/>
<feature type="DNA-binding region" evidence="15">
    <location>
        <begin position="639"/>
        <end position="658"/>
    </location>
</feature>